<dbReference type="eggNOG" id="KOG1552">
    <property type="taxonomic scope" value="Eukaryota"/>
</dbReference>
<protein>
    <submittedName>
        <fullName evidence="3">Alpha/beta superfamily hydrolase</fullName>
    </submittedName>
</protein>
<dbReference type="AlphaFoldDB" id="I7LV99"/>
<feature type="region of interest" description="Disordered" evidence="1">
    <location>
        <begin position="237"/>
        <end position="260"/>
    </location>
</feature>
<dbReference type="Proteomes" id="UP000009168">
    <property type="component" value="Unassembled WGS sequence"/>
</dbReference>
<dbReference type="Pfam" id="PF12146">
    <property type="entry name" value="Hydrolase_4"/>
    <property type="match status" value="1"/>
</dbReference>
<feature type="compositionally biased region" description="Polar residues" evidence="1">
    <location>
        <begin position="40"/>
        <end position="53"/>
    </location>
</feature>
<dbReference type="InterPro" id="IPR029058">
    <property type="entry name" value="AB_hydrolase_fold"/>
</dbReference>
<dbReference type="OrthoDB" id="10249433at2759"/>
<dbReference type="PANTHER" id="PTHR12277">
    <property type="entry name" value="ALPHA/BETA HYDROLASE DOMAIN-CONTAINING PROTEIN"/>
    <property type="match status" value="1"/>
</dbReference>
<evidence type="ECO:0000313" key="3">
    <source>
        <dbReference type="EMBL" id="EAR97519.2"/>
    </source>
</evidence>
<evidence type="ECO:0000256" key="1">
    <source>
        <dbReference type="SAM" id="MobiDB-lite"/>
    </source>
</evidence>
<reference evidence="4" key="1">
    <citation type="journal article" date="2006" name="PLoS Biol.">
        <title>Macronuclear genome sequence of the ciliate Tetrahymena thermophila, a model eukaryote.</title>
        <authorList>
            <person name="Eisen J.A."/>
            <person name="Coyne R.S."/>
            <person name="Wu M."/>
            <person name="Wu D."/>
            <person name="Thiagarajan M."/>
            <person name="Wortman J.R."/>
            <person name="Badger J.H."/>
            <person name="Ren Q."/>
            <person name="Amedeo P."/>
            <person name="Jones K.M."/>
            <person name="Tallon L.J."/>
            <person name="Delcher A.L."/>
            <person name="Salzberg S.L."/>
            <person name="Silva J.C."/>
            <person name="Haas B.J."/>
            <person name="Majoros W.H."/>
            <person name="Farzad M."/>
            <person name="Carlton J.M."/>
            <person name="Smith R.K. Jr."/>
            <person name="Garg J."/>
            <person name="Pearlman R.E."/>
            <person name="Karrer K.M."/>
            <person name="Sun L."/>
            <person name="Manning G."/>
            <person name="Elde N.C."/>
            <person name="Turkewitz A.P."/>
            <person name="Asai D.J."/>
            <person name="Wilkes D.E."/>
            <person name="Wang Y."/>
            <person name="Cai H."/>
            <person name="Collins K."/>
            <person name="Stewart B.A."/>
            <person name="Lee S.R."/>
            <person name="Wilamowska K."/>
            <person name="Weinberg Z."/>
            <person name="Ruzzo W.L."/>
            <person name="Wloga D."/>
            <person name="Gaertig J."/>
            <person name="Frankel J."/>
            <person name="Tsao C.-C."/>
            <person name="Gorovsky M.A."/>
            <person name="Keeling P.J."/>
            <person name="Waller R.F."/>
            <person name="Patron N.J."/>
            <person name="Cherry J.M."/>
            <person name="Stover N.A."/>
            <person name="Krieger C.J."/>
            <person name="del Toro C."/>
            <person name="Ryder H.F."/>
            <person name="Williamson S.C."/>
            <person name="Barbeau R.A."/>
            <person name="Hamilton E.P."/>
            <person name="Orias E."/>
        </authorList>
    </citation>
    <scope>NUCLEOTIDE SEQUENCE [LARGE SCALE GENOMIC DNA]</scope>
    <source>
        <strain evidence="4">SB210</strain>
    </source>
</reference>
<dbReference type="STRING" id="312017.I7LV99"/>
<feature type="domain" description="Serine aminopeptidase S33" evidence="2">
    <location>
        <begin position="324"/>
        <end position="438"/>
    </location>
</feature>
<name>I7LV99_TETTS</name>
<dbReference type="PANTHER" id="PTHR12277:SF197">
    <property type="entry name" value="CHROMOSOME UNDETERMINED SCAFFOLD_38, WHOLE GENOME SHOTGUN SEQUENCE"/>
    <property type="match status" value="1"/>
</dbReference>
<dbReference type="GO" id="GO:0016787">
    <property type="term" value="F:hydrolase activity"/>
    <property type="evidence" value="ECO:0007669"/>
    <property type="project" value="UniProtKB-KW"/>
</dbReference>
<dbReference type="SUPFAM" id="SSF53474">
    <property type="entry name" value="alpha/beta-Hydrolases"/>
    <property type="match status" value="1"/>
</dbReference>
<keyword evidence="4" id="KW-1185">Reference proteome</keyword>
<sequence>MDLNFIVFPAPKCSYSEDIINGQLIFIPKYEDKENILQRGLSQNNPSTSSDSQSPEKEQEFSATRNKNFGSHTKPINYKKKLSKQANYYSNNQSFNFEDAFYNEESSHRIFYSTSSQRQSKYNSNQATNTNLENYPQNLAQAQSNNILIQKVDNVKKDKDYIQIMQKTAVLANEKKNTQIYEDSNKSCHELNSCDLELKEEDDEDFMQKDCNEFDEMYSNIQCNIKPDSITQYSFSKNQQQQNLQMNEKQIDSGSSKNSILQQKNDANNQCHPKQNQNQNFKKAQTMFSKTTCNSPTTNSQKQQTCKYLPCLYLNSGNHSPNYLLYFHGNGEDINLSYDLLSHMKNNLEINVIAMEYPGYGIYEEYDTSADKSELILKDAEYLYDYLTNVLHIDEKKIIVFGRSIGSGPATHVAAHRNPGALVLMSAFTSLRQVASDLVGKFLSLALKDRFNNLENIKNVTCPTFLVHGLIDKLISYNHSLNLFQNCGGICQISIPKEMTHVEFDFYEDFSKPLIEFLLKNKFNLFNYSPRYNFSIPRFLFTNPKSQNKIIDHQNDPQSSRSLNQFEPQKIYSQKLRSSFQ</sequence>
<dbReference type="Gene3D" id="3.40.50.1820">
    <property type="entry name" value="alpha/beta hydrolase"/>
    <property type="match status" value="1"/>
</dbReference>
<dbReference type="GeneID" id="7843620"/>
<feature type="compositionally biased region" description="Polar residues" evidence="1">
    <location>
        <begin position="61"/>
        <end position="71"/>
    </location>
</feature>
<gene>
    <name evidence="3" type="ORF">TTHERM_00437680</name>
</gene>
<evidence type="ECO:0000259" key="2">
    <source>
        <dbReference type="Pfam" id="PF12146"/>
    </source>
</evidence>
<proteinExistence type="predicted"/>
<dbReference type="KEGG" id="tet:TTHERM_00437680"/>
<evidence type="ECO:0000313" key="4">
    <source>
        <dbReference type="Proteomes" id="UP000009168"/>
    </source>
</evidence>
<accession>I7LV99</accession>
<dbReference type="InParanoid" id="I7LV99"/>
<dbReference type="RefSeq" id="XP_001017764.2">
    <property type="nucleotide sequence ID" value="XM_001017764.2"/>
</dbReference>
<feature type="region of interest" description="Disordered" evidence="1">
    <location>
        <begin position="40"/>
        <end position="76"/>
    </location>
</feature>
<dbReference type="EMBL" id="GG662663">
    <property type="protein sequence ID" value="EAR97519.2"/>
    <property type="molecule type" value="Genomic_DNA"/>
</dbReference>
<organism evidence="3 4">
    <name type="scientific">Tetrahymena thermophila (strain SB210)</name>
    <dbReference type="NCBI Taxonomy" id="312017"/>
    <lineage>
        <taxon>Eukaryota</taxon>
        <taxon>Sar</taxon>
        <taxon>Alveolata</taxon>
        <taxon>Ciliophora</taxon>
        <taxon>Intramacronucleata</taxon>
        <taxon>Oligohymenophorea</taxon>
        <taxon>Hymenostomatida</taxon>
        <taxon>Tetrahymenina</taxon>
        <taxon>Tetrahymenidae</taxon>
        <taxon>Tetrahymena</taxon>
    </lineage>
</organism>
<feature type="compositionally biased region" description="Low complexity" evidence="1">
    <location>
        <begin position="238"/>
        <end position="248"/>
    </location>
</feature>
<dbReference type="InterPro" id="IPR022742">
    <property type="entry name" value="Hydrolase_4"/>
</dbReference>
<keyword evidence="3" id="KW-0378">Hydrolase</keyword>